<evidence type="ECO:0000256" key="2">
    <source>
        <dbReference type="ARBA" id="ARBA00011738"/>
    </source>
</evidence>
<evidence type="ECO:0000259" key="9">
    <source>
        <dbReference type="PROSITE" id="PS51747"/>
    </source>
</evidence>
<comment type="cofactor">
    <cofactor evidence="8">
        <name>Zn(2+)</name>
        <dbReference type="ChEBI" id="CHEBI:29105"/>
    </cofactor>
    <text evidence="8">Binds 1 zinc ion per subunit.</text>
</comment>
<dbReference type="AlphaFoldDB" id="A0A2U1D7U9"/>
<evidence type="ECO:0000256" key="5">
    <source>
        <dbReference type="ARBA" id="ARBA00022801"/>
    </source>
</evidence>
<dbReference type="RefSeq" id="WP_089938945.1">
    <property type="nucleotide sequence ID" value="NZ_CAKOEX010000005.1"/>
</dbReference>
<dbReference type="EC" id="3.5.4.33" evidence="8"/>
<dbReference type="InterPro" id="IPR002125">
    <property type="entry name" value="CMP_dCMP_dom"/>
</dbReference>
<dbReference type="SUPFAM" id="SSF53927">
    <property type="entry name" value="Cytidine deaminase-like"/>
    <property type="match status" value="1"/>
</dbReference>
<sequence>MRIDPVLTTEEINYFMKEALVEARKAEAIGEVPIGAVIVQGGQIIARGYNHREIDQKATAHAELLAIEAANAVLGSFRLENTTLFVTLEPCVMCAGAIVNARIPQVYYGADDPKGGAVRSLHQLLEDSRLNHRVDVHTGLMAQESGRLLQQFFQAIRLRQQARKIAQRKK</sequence>
<evidence type="ECO:0000256" key="3">
    <source>
        <dbReference type="ARBA" id="ARBA00022694"/>
    </source>
</evidence>
<evidence type="ECO:0000256" key="6">
    <source>
        <dbReference type="ARBA" id="ARBA00022833"/>
    </source>
</evidence>
<comment type="similarity">
    <text evidence="1">Belongs to the cytidine and deoxycytidylate deaminase family. ADAT2 subfamily.</text>
</comment>
<dbReference type="PANTHER" id="PTHR11079:SF202">
    <property type="entry name" value="TRNA-SPECIFIC ADENOSINE DEAMINASE"/>
    <property type="match status" value="1"/>
</dbReference>
<dbReference type="EMBL" id="QEKT01000006">
    <property type="protein sequence ID" value="PVY83748.1"/>
    <property type="molecule type" value="Genomic_DNA"/>
</dbReference>
<feature type="domain" description="CMP/dCMP-type deaminase" evidence="9">
    <location>
        <begin position="10"/>
        <end position="132"/>
    </location>
</feature>
<protein>
    <recommendedName>
        <fullName evidence="8">tRNA-specific adenosine deaminase</fullName>
        <ecNumber evidence="8">3.5.4.33</ecNumber>
    </recommendedName>
</protein>
<dbReference type="NCBIfam" id="NF008113">
    <property type="entry name" value="PRK10860.1"/>
    <property type="match status" value="1"/>
</dbReference>
<comment type="catalytic activity">
    <reaction evidence="7 8">
        <text>adenosine(34) in tRNA + H2O + H(+) = inosine(34) in tRNA + NH4(+)</text>
        <dbReference type="Rhea" id="RHEA:43168"/>
        <dbReference type="Rhea" id="RHEA-COMP:10373"/>
        <dbReference type="Rhea" id="RHEA-COMP:10374"/>
        <dbReference type="ChEBI" id="CHEBI:15377"/>
        <dbReference type="ChEBI" id="CHEBI:15378"/>
        <dbReference type="ChEBI" id="CHEBI:28938"/>
        <dbReference type="ChEBI" id="CHEBI:74411"/>
        <dbReference type="ChEBI" id="CHEBI:82852"/>
        <dbReference type="EC" id="3.5.4.33"/>
    </reaction>
</comment>
<keyword evidence="6 8" id="KW-0862">Zinc</keyword>
<dbReference type="CDD" id="cd01285">
    <property type="entry name" value="nucleoside_deaminase"/>
    <property type="match status" value="1"/>
</dbReference>
<gene>
    <name evidence="8" type="primary">tadA</name>
    <name evidence="10" type="ORF">C7384_10661</name>
</gene>
<dbReference type="Proteomes" id="UP000245433">
    <property type="component" value="Unassembled WGS sequence"/>
</dbReference>
<accession>A0A2U1D7U9</accession>
<comment type="subunit">
    <text evidence="2 8">Homodimer.</text>
</comment>
<keyword evidence="4 8" id="KW-0479">Metal-binding</keyword>
<dbReference type="GO" id="GO:0052717">
    <property type="term" value="F:tRNA-specific adenosine-34 deaminase activity"/>
    <property type="evidence" value="ECO:0007669"/>
    <property type="project" value="UniProtKB-UniRule"/>
</dbReference>
<dbReference type="InterPro" id="IPR028883">
    <property type="entry name" value="tRNA_aden_deaminase"/>
</dbReference>
<feature type="active site" description="Proton donor" evidence="8">
    <location>
        <position position="63"/>
    </location>
</feature>
<dbReference type="PROSITE" id="PS51747">
    <property type="entry name" value="CYT_DCMP_DEAMINASES_2"/>
    <property type="match status" value="1"/>
</dbReference>
<comment type="caution">
    <text evidence="10">The sequence shown here is derived from an EMBL/GenBank/DDBJ whole genome shotgun (WGS) entry which is preliminary data.</text>
</comment>
<dbReference type="PANTHER" id="PTHR11079">
    <property type="entry name" value="CYTOSINE DEAMINASE FAMILY MEMBER"/>
    <property type="match status" value="1"/>
</dbReference>
<dbReference type="FunFam" id="3.40.140.10:FF:000005">
    <property type="entry name" value="tRNA-specific adenosine deaminase"/>
    <property type="match status" value="1"/>
</dbReference>
<dbReference type="Pfam" id="PF14437">
    <property type="entry name" value="MafB19-deam"/>
    <property type="match status" value="1"/>
</dbReference>
<dbReference type="Gene3D" id="3.40.140.10">
    <property type="entry name" value="Cytidine Deaminase, domain 2"/>
    <property type="match status" value="1"/>
</dbReference>
<feature type="binding site" evidence="8">
    <location>
        <position position="94"/>
    </location>
    <ligand>
        <name>Zn(2+)</name>
        <dbReference type="ChEBI" id="CHEBI:29105"/>
        <note>catalytic</note>
    </ligand>
</feature>
<dbReference type="GO" id="GO:0008270">
    <property type="term" value="F:zinc ion binding"/>
    <property type="evidence" value="ECO:0007669"/>
    <property type="project" value="UniProtKB-UniRule"/>
</dbReference>
<reference evidence="10 11" key="1">
    <citation type="submission" date="2018-04" db="EMBL/GenBank/DDBJ databases">
        <title>Genomic Encyclopedia of Type Strains, Phase IV (KMG-IV): sequencing the most valuable type-strain genomes for metagenomic binning, comparative biology and taxonomic classification.</title>
        <authorList>
            <person name="Goeker M."/>
        </authorList>
    </citation>
    <scope>NUCLEOTIDE SEQUENCE [LARGE SCALE GENOMIC DNA]</scope>
    <source>
        <strain evidence="10 11">DSM 28795</strain>
    </source>
</reference>
<proteinExistence type="inferred from homology"/>
<organism evidence="10 11">
    <name type="scientific">Convivina intestini</name>
    <dbReference type="NCBI Taxonomy" id="1505726"/>
    <lineage>
        <taxon>Bacteria</taxon>
        <taxon>Bacillati</taxon>
        <taxon>Bacillota</taxon>
        <taxon>Bacilli</taxon>
        <taxon>Lactobacillales</taxon>
        <taxon>Lactobacillaceae</taxon>
        <taxon>Convivina</taxon>
    </lineage>
</organism>
<keyword evidence="3 8" id="KW-0819">tRNA processing</keyword>
<comment type="function">
    <text evidence="8">Catalyzes the deamination of adenosine to inosine at the wobble position 34 of tRNA(Arg2).</text>
</comment>
<evidence type="ECO:0000256" key="4">
    <source>
        <dbReference type="ARBA" id="ARBA00022723"/>
    </source>
</evidence>
<feature type="binding site" evidence="8">
    <location>
        <position position="91"/>
    </location>
    <ligand>
        <name>Zn(2+)</name>
        <dbReference type="ChEBI" id="CHEBI:29105"/>
        <note>catalytic</note>
    </ligand>
</feature>
<dbReference type="GO" id="GO:0002100">
    <property type="term" value="P:tRNA wobble adenosine to inosine editing"/>
    <property type="evidence" value="ECO:0007669"/>
    <property type="project" value="UniProtKB-UniRule"/>
</dbReference>
<dbReference type="PROSITE" id="PS00903">
    <property type="entry name" value="CYT_DCMP_DEAMINASES_1"/>
    <property type="match status" value="1"/>
</dbReference>
<dbReference type="HAMAP" id="MF_00972">
    <property type="entry name" value="tRNA_aden_deaminase"/>
    <property type="match status" value="1"/>
</dbReference>
<evidence type="ECO:0000256" key="7">
    <source>
        <dbReference type="ARBA" id="ARBA00048045"/>
    </source>
</evidence>
<evidence type="ECO:0000313" key="11">
    <source>
        <dbReference type="Proteomes" id="UP000245433"/>
    </source>
</evidence>
<dbReference type="OrthoDB" id="9802676at2"/>
<dbReference type="InterPro" id="IPR016192">
    <property type="entry name" value="APOBEC/CMP_deaminase_Zn-bd"/>
</dbReference>
<feature type="binding site" evidence="8">
    <location>
        <position position="61"/>
    </location>
    <ligand>
        <name>Zn(2+)</name>
        <dbReference type="ChEBI" id="CHEBI:29105"/>
        <note>catalytic</note>
    </ligand>
</feature>
<keyword evidence="5 8" id="KW-0378">Hydrolase</keyword>
<evidence type="ECO:0000256" key="8">
    <source>
        <dbReference type="HAMAP-Rule" id="MF_00972"/>
    </source>
</evidence>
<name>A0A2U1D7U9_9LACO</name>
<dbReference type="InterPro" id="IPR058535">
    <property type="entry name" value="MafB19-deam"/>
</dbReference>
<dbReference type="InterPro" id="IPR016193">
    <property type="entry name" value="Cytidine_deaminase-like"/>
</dbReference>
<evidence type="ECO:0000256" key="1">
    <source>
        <dbReference type="ARBA" id="ARBA00010669"/>
    </source>
</evidence>
<keyword evidence="11" id="KW-1185">Reference proteome</keyword>
<evidence type="ECO:0000313" key="10">
    <source>
        <dbReference type="EMBL" id="PVY83748.1"/>
    </source>
</evidence>